<evidence type="ECO:0000313" key="5">
    <source>
        <dbReference type="Proteomes" id="UP000031135"/>
    </source>
</evidence>
<dbReference type="SUPFAM" id="SSF53448">
    <property type="entry name" value="Nucleotide-diphospho-sugar transferases"/>
    <property type="match status" value="1"/>
</dbReference>
<evidence type="ECO:0000256" key="1">
    <source>
        <dbReference type="ARBA" id="ARBA00022679"/>
    </source>
</evidence>
<gene>
    <name evidence="4" type="primary">kdsB</name>
    <name evidence="4" type="ORF">CSUB8521_1063</name>
</gene>
<keyword evidence="2 4" id="KW-0548">Nucleotidyltransferase</keyword>
<dbReference type="NCBIfam" id="NF003952">
    <property type="entry name" value="PRK05450.1-5"/>
    <property type="match status" value="1"/>
</dbReference>
<dbReference type="RefSeq" id="WP_039664073.1">
    <property type="nucleotide sequence ID" value="NZ_CP007772.1"/>
</dbReference>
<organism evidence="4 5">
    <name type="scientific">Campylobacter subantarcticus LMG 24374</name>
    <dbReference type="NCBI Taxonomy" id="1388751"/>
    <lineage>
        <taxon>Bacteria</taxon>
        <taxon>Pseudomonadati</taxon>
        <taxon>Campylobacterota</taxon>
        <taxon>Epsilonproteobacteria</taxon>
        <taxon>Campylobacterales</taxon>
        <taxon>Campylobacteraceae</taxon>
        <taxon>Campylobacter</taxon>
    </lineage>
</organism>
<sequence>MIIIPARLKSSRFENKILCEIGNLPMFIYTAKKMQEVDEVCVALDDEEVLKIAQKHNIKAVLTSKNHESGTDRINEACQILQLSEDELIINVQADEPFIETQNIKNFKAFSQKAFEDKLCFMSSCYKEVDAKACEDPNLVKVVTDINNYALYFSRSKIPYERANYKQNFKAHLGIYAYKVKNLQEFCTLKNSALEECEKLEQLRALENGKKIKMLKIQSQSIGIDTKEDYERALAQFGAKI</sequence>
<dbReference type="InterPro" id="IPR004528">
    <property type="entry name" value="KdsB"/>
</dbReference>
<name>A0A0A8HDA4_9BACT</name>
<dbReference type="AlphaFoldDB" id="A0A0A8HDA4"/>
<reference evidence="4 5" key="1">
    <citation type="journal article" date="2014" name="Genome Biol. Evol.">
        <title>Comparative Genomics of the Campylobacter lari Group.</title>
        <authorList>
            <person name="Miller W.G."/>
            <person name="Yee E."/>
            <person name="Chapman M.H."/>
            <person name="Smith T.P."/>
            <person name="Bono J.L."/>
            <person name="Huynh S."/>
            <person name="Parker C.T."/>
            <person name="Vandamme P."/>
            <person name="Luong K."/>
            <person name="Korlach J."/>
        </authorList>
    </citation>
    <scope>NUCLEOTIDE SEQUENCE [LARGE SCALE GENOMIC DNA]</scope>
    <source>
        <strain evidence="4 5">LMG 24374</strain>
    </source>
</reference>
<dbReference type="EMBL" id="CP007772">
    <property type="protein sequence ID" value="AJC90899.1"/>
    <property type="molecule type" value="Genomic_DNA"/>
</dbReference>
<evidence type="ECO:0000256" key="3">
    <source>
        <dbReference type="ARBA" id="ARBA00022985"/>
    </source>
</evidence>
<accession>A0A0A8HDA4</accession>
<dbReference type="OrthoDB" id="9815559at2"/>
<dbReference type="PANTHER" id="PTHR42866">
    <property type="entry name" value="3-DEOXY-MANNO-OCTULOSONATE CYTIDYLYLTRANSFERASE"/>
    <property type="match status" value="1"/>
</dbReference>
<proteinExistence type="predicted"/>
<dbReference type="InterPro" id="IPR003329">
    <property type="entry name" value="Cytidylyl_trans"/>
</dbReference>
<dbReference type="Gene3D" id="3.90.550.10">
    <property type="entry name" value="Spore Coat Polysaccharide Biosynthesis Protein SpsA, Chain A"/>
    <property type="match status" value="1"/>
</dbReference>
<evidence type="ECO:0000313" key="4">
    <source>
        <dbReference type="EMBL" id="AJC90899.1"/>
    </source>
</evidence>
<dbReference type="InterPro" id="IPR029044">
    <property type="entry name" value="Nucleotide-diphossugar_trans"/>
</dbReference>
<dbReference type="GO" id="GO:0008690">
    <property type="term" value="F:3-deoxy-manno-octulosonate cytidylyltransferase activity"/>
    <property type="evidence" value="ECO:0007669"/>
    <property type="project" value="UniProtKB-EC"/>
</dbReference>
<dbReference type="GO" id="GO:0005829">
    <property type="term" value="C:cytosol"/>
    <property type="evidence" value="ECO:0007669"/>
    <property type="project" value="TreeGrafter"/>
</dbReference>
<dbReference type="KEGG" id="csm:CSUB8521_1063"/>
<dbReference type="HOGENOM" id="CLU_065038_0_1_7"/>
<dbReference type="PANTHER" id="PTHR42866:SF2">
    <property type="entry name" value="3-DEOXY-MANNO-OCTULOSONATE CYTIDYLYLTRANSFERASE, MITOCHONDRIAL"/>
    <property type="match status" value="1"/>
</dbReference>
<dbReference type="EC" id="2.7.7.38" evidence="4"/>
<evidence type="ECO:0000256" key="2">
    <source>
        <dbReference type="ARBA" id="ARBA00022695"/>
    </source>
</evidence>
<dbReference type="CDD" id="cd02517">
    <property type="entry name" value="CMP-KDO-Synthetase"/>
    <property type="match status" value="1"/>
</dbReference>
<keyword evidence="1 4" id="KW-0808">Transferase</keyword>
<keyword evidence="3" id="KW-0448">Lipopolysaccharide biosynthesis</keyword>
<dbReference type="Pfam" id="PF02348">
    <property type="entry name" value="CTP_transf_3"/>
    <property type="match status" value="1"/>
</dbReference>
<dbReference type="Proteomes" id="UP000031135">
    <property type="component" value="Chromosome"/>
</dbReference>
<dbReference type="GO" id="GO:0009103">
    <property type="term" value="P:lipopolysaccharide biosynthetic process"/>
    <property type="evidence" value="ECO:0007669"/>
    <property type="project" value="UniProtKB-KW"/>
</dbReference>
<protein>
    <submittedName>
        <fullName evidence="4">3-deoxy-D-manno-octulosonate cytidylyltransferase</fullName>
        <ecNumber evidence="4">2.7.7.38</ecNumber>
    </submittedName>
</protein>
<dbReference type="NCBIfam" id="TIGR00466">
    <property type="entry name" value="kdsB"/>
    <property type="match status" value="1"/>
</dbReference>